<dbReference type="Pfam" id="PF17963">
    <property type="entry name" value="Big_9"/>
    <property type="match status" value="1"/>
</dbReference>
<evidence type="ECO:0000313" key="6">
    <source>
        <dbReference type="Proteomes" id="UP000269573"/>
    </source>
</evidence>
<dbReference type="GO" id="GO:0005576">
    <property type="term" value="C:extracellular region"/>
    <property type="evidence" value="ECO:0007669"/>
    <property type="project" value="UniProtKB-SubCell"/>
</dbReference>
<proteinExistence type="predicted"/>
<dbReference type="NCBIfam" id="NF033679">
    <property type="entry name" value="DNRLRE_dom"/>
    <property type="match status" value="1"/>
</dbReference>
<dbReference type="PROSITE" id="PS50268">
    <property type="entry name" value="CADHERIN_2"/>
    <property type="match status" value="1"/>
</dbReference>
<dbReference type="GO" id="GO:0005509">
    <property type="term" value="F:calcium ion binding"/>
    <property type="evidence" value="ECO:0007669"/>
    <property type="project" value="InterPro"/>
</dbReference>
<keyword evidence="3" id="KW-0732">Signal</keyword>
<organism evidence="5 6">
    <name type="scientific">Brevibacillus nitrificans</name>
    <dbReference type="NCBI Taxonomy" id="651560"/>
    <lineage>
        <taxon>Bacteria</taxon>
        <taxon>Bacillati</taxon>
        <taxon>Bacillota</taxon>
        <taxon>Bacilli</taxon>
        <taxon>Bacillales</taxon>
        <taxon>Paenibacillaceae</taxon>
        <taxon>Brevibacillus</taxon>
    </lineage>
</organism>
<dbReference type="Pfam" id="PF02368">
    <property type="entry name" value="Big_2"/>
    <property type="match status" value="1"/>
</dbReference>
<evidence type="ECO:0000256" key="3">
    <source>
        <dbReference type="ARBA" id="ARBA00022729"/>
    </source>
</evidence>
<gene>
    <name evidence="5" type="ORF">EDM59_04930</name>
</gene>
<sequence>MLDLKRGLFRMPVEKPRSHVNGRKNTDRYDGKAYFMKNNHKKVTMATALVLLASQVMVGNIAKANTVPNPLTPVEDGYWDELGEMTTSDSNFVGHDSVFGVQRSAIHFDLTSVNPAFLKAKLRIFVTSAFSDTAGVNPQVSLIGSSYGNWDGSFPMNSSDEAIAPYLNDTIKNADSWQEFDVTSYLKQQMGVQNSNITFALLGDEIGDVLFSYASDNDPDGRFPQLVFEYQSKPPQVTTTVTSEDQQSGSGLVLNSDAEDESLVTHFQISNIHGGTLYQNDGTMPISEGAYISKEDGQLGLKFTPDTNASTPDGDIFGFTAKAAQDDQGKGLSDGVPVDILVSEVNDAPEPEDDGLSTVMENSGERIISFGELLANDSKGAAQERNQILTITSVTRVSGGNVRMNGENVVFTPDQNYRGIASFEYTIADNGTTEGAPDPLYSTTPGIVSFTIQAPADMPTVIDATTEEDKQSSNDLVITPTIAGGASTTHFKISGITGGRLYQNNGVIPIENGDYITVADGQAGLKFTPSPNAYGTTGFGFDVQAAPGTTGTLLSEATHASITVSDVNDAPTAVEDQLPQVKMGTAKVTIPFHSLTDNDQAGPNEDDQTLTVVDVSQPHGGTVSIENGQIEFLPDANFQGEASFTYTVTDNGTTNLAADPLTATARAKFDVQPTEKPVIQLSGSDVYLLIGQAYVDPGFSAVDDEGHNLSGAVSVSGTLDPSRLGTYTLHYNVSDRTGNAATEVTRNVHVVSTDLDSLTVNSGTYTPVYDRATSTYTLDVPNRENSISVATTTLDPSATVTVDGSPLNTGESRTLNVRDGRNEYTIVVTANGGSTHTYTLKVTRQAAPVPAPSPGHSTTIPEQQHHLNDQAKEAMKDSKDGEWINKQVESALEHLSDVVEPSDVNDSTKLDLVANTVNDVFEPLMDKWEQGVISRSQLNKLLDTFLEDGLNKVMDHVDLKDEEVFKKGTETVNALIEKVITKLDDDQVKGSVADQVGNAMNRLLESKNAIHVQNHGEVDGISNQLKQIDTMIKAWSKGLGSKADMFDLERHLIVKVDDETGEKSLRATQANTTTEPTVSFKKETVKALGDRGFVVTVKNEDGASMKLPTSFFIEHKREDLAFIVEANKEAKVPSSFVKASEAYQFKILAADKEIRSLSKGTVLISIPYEFKSKSLSPYAYDSKRKTWKQVTASKSQPLDIEKVGDVMQFSTTSLQTYMLAEVGIRSITVDKKSLKLEPGANQQLKVTGSLSSGRKVDLSSEEDGTTYTSSKPDLVTVDENGLISVSPDAKSGTKATITMKNGKSTAKVSVTVYTMKSLAISPSITSVPAGKKLQLKVFAVYSDRSRVDVSKGSTGTTYSLEENEFAAISTDGWLAIHEDAPDGTIVSIKMMNNEVRATYTVKVKNR</sequence>
<dbReference type="Gene3D" id="2.60.40.10">
    <property type="entry name" value="Immunoglobulins"/>
    <property type="match status" value="1"/>
</dbReference>
<protein>
    <submittedName>
        <fullName evidence="5">DUF5011 domain-containing protein</fullName>
    </submittedName>
</protein>
<feature type="domain" description="Cadherin" evidence="4">
    <location>
        <begin position="635"/>
        <end position="769"/>
    </location>
</feature>
<dbReference type="Pfam" id="PF24517">
    <property type="entry name" value="CBM96"/>
    <property type="match status" value="1"/>
</dbReference>
<keyword evidence="6" id="KW-1185">Reference proteome</keyword>
<comment type="subcellular location">
    <subcellularLocation>
        <location evidence="1">Secreted</location>
    </subcellularLocation>
</comment>
<dbReference type="InterPro" id="IPR025883">
    <property type="entry name" value="Cadherin-like_domain"/>
</dbReference>
<dbReference type="EMBL" id="RHHU01000003">
    <property type="protein sequence ID" value="RNB88467.1"/>
    <property type="molecule type" value="Genomic_DNA"/>
</dbReference>
<keyword evidence="2" id="KW-0964">Secreted</keyword>
<dbReference type="InterPro" id="IPR013783">
    <property type="entry name" value="Ig-like_fold"/>
</dbReference>
<dbReference type="Pfam" id="PF12733">
    <property type="entry name" value="Cadherin-like"/>
    <property type="match status" value="1"/>
</dbReference>
<evidence type="ECO:0000259" key="4">
    <source>
        <dbReference type="PROSITE" id="PS50268"/>
    </source>
</evidence>
<dbReference type="GO" id="GO:0007156">
    <property type="term" value="P:homophilic cell adhesion via plasma membrane adhesion molecules"/>
    <property type="evidence" value="ECO:0007669"/>
    <property type="project" value="InterPro"/>
</dbReference>
<dbReference type="Pfam" id="PF17892">
    <property type="entry name" value="Cadherin_5"/>
    <property type="match status" value="1"/>
</dbReference>
<dbReference type="Gene3D" id="2.60.40.1080">
    <property type="match status" value="2"/>
</dbReference>
<dbReference type="InterPro" id="IPR002126">
    <property type="entry name" value="Cadherin-like_dom"/>
</dbReference>
<name>A0A3M8DNA5_9BACL</name>
<dbReference type="InterPro" id="IPR003343">
    <property type="entry name" value="Big_2"/>
</dbReference>
<evidence type="ECO:0000256" key="2">
    <source>
        <dbReference type="ARBA" id="ARBA00022525"/>
    </source>
</evidence>
<dbReference type="InterPro" id="IPR055372">
    <property type="entry name" value="CBM96"/>
</dbReference>
<evidence type="ECO:0000313" key="5">
    <source>
        <dbReference type="EMBL" id="RNB88467.1"/>
    </source>
</evidence>
<dbReference type="Proteomes" id="UP000269573">
    <property type="component" value="Unassembled WGS sequence"/>
</dbReference>
<dbReference type="InterPro" id="IPR041690">
    <property type="entry name" value="Cadherin_5"/>
</dbReference>
<dbReference type="InterPro" id="IPR032179">
    <property type="entry name" value="Cry22Aa_Ig-like"/>
</dbReference>
<dbReference type="Gene3D" id="2.60.40.3440">
    <property type="match status" value="2"/>
</dbReference>
<evidence type="ECO:0000256" key="1">
    <source>
        <dbReference type="ARBA" id="ARBA00004613"/>
    </source>
</evidence>
<dbReference type="GO" id="GO:0016020">
    <property type="term" value="C:membrane"/>
    <property type="evidence" value="ECO:0007669"/>
    <property type="project" value="InterPro"/>
</dbReference>
<dbReference type="SMART" id="SM00635">
    <property type="entry name" value="BID_2"/>
    <property type="match status" value="1"/>
</dbReference>
<accession>A0A3M8DNA5</accession>
<reference evidence="5 6" key="1">
    <citation type="submission" date="2018-10" db="EMBL/GenBank/DDBJ databases">
        <title>Phylogenomics of Brevibacillus.</title>
        <authorList>
            <person name="Dunlap C."/>
        </authorList>
    </citation>
    <scope>NUCLEOTIDE SEQUENCE [LARGE SCALE GENOMIC DNA]</scope>
    <source>
        <strain evidence="5 6">JCM 15774</strain>
    </source>
</reference>
<comment type="caution">
    <text evidence="5">The sequence shown here is derived from an EMBL/GenBank/DDBJ whole genome shotgun (WGS) entry which is preliminary data.</text>
</comment>
<dbReference type="Pfam" id="PF16403">
    <property type="entry name" value="Bact_surface_Ig-like"/>
    <property type="match status" value="1"/>
</dbReference>